<comment type="caution">
    <text evidence="3">The sequence shown here is derived from an EMBL/GenBank/DDBJ whole genome shotgun (WGS) entry which is preliminary data.</text>
</comment>
<evidence type="ECO:0000313" key="4">
    <source>
        <dbReference type="Proteomes" id="UP000626092"/>
    </source>
</evidence>
<proteinExistence type="predicted"/>
<organism evidence="3 4">
    <name type="scientific">Rhododendron simsii</name>
    <name type="common">Sims's rhododendron</name>
    <dbReference type="NCBI Taxonomy" id="118357"/>
    <lineage>
        <taxon>Eukaryota</taxon>
        <taxon>Viridiplantae</taxon>
        <taxon>Streptophyta</taxon>
        <taxon>Embryophyta</taxon>
        <taxon>Tracheophyta</taxon>
        <taxon>Spermatophyta</taxon>
        <taxon>Magnoliopsida</taxon>
        <taxon>eudicotyledons</taxon>
        <taxon>Gunneridae</taxon>
        <taxon>Pentapetalae</taxon>
        <taxon>asterids</taxon>
        <taxon>Ericales</taxon>
        <taxon>Ericaceae</taxon>
        <taxon>Ericoideae</taxon>
        <taxon>Rhodoreae</taxon>
        <taxon>Rhododendron</taxon>
    </lineage>
</organism>
<reference evidence="3" key="1">
    <citation type="submission" date="2019-11" db="EMBL/GenBank/DDBJ databases">
        <authorList>
            <person name="Liu Y."/>
            <person name="Hou J."/>
            <person name="Li T.-Q."/>
            <person name="Guan C.-H."/>
            <person name="Wu X."/>
            <person name="Wu H.-Z."/>
            <person name="Ling F."/>
            <person name="Zhang R."/>
            <person name="Shi X.-G."/>
            <person name="Ren J.-P."/>
            <person name="Chen E.-F."/>
            <person name="Sun J.-M."/>
        </authorList>
    </citation>
    <scope>NUCLEOTIDE SEQUENCE</scope>
    <source>
        <strain evidence="3">Adult_tree_wgs_1</strain>
        <tissue evidence="3">Leaves</tissue>
    </source>
</reference>
<evidence type="ECO:0000313" key="3">
    <source>
        <dbReference type="EMBL" id="KAF7140634.1"/>
    </source>
</evidence>
<evidence type="ECO:0000256" key="1">
    <source>
        <dbReference type="SAM" id="MobiDB-lite"/>
    </source>
</evidence>
<name>A0A834GR22_RHOSS</name>
<dbReference type="EMBL" id="WJXA01000006">
    <property type="protein sequence ID" value="KAF7140634.1"/>
    <property type="molecule type" value="Genomic_DNA"/>
</dbReference>
<sequence length="256" mass="28858">MCECVSAALEQVGGDRSVYLWAGFACALVAVGFSVKEFRWMKQNKIDIGVMDVIGFVAAGLQILSCGMQVSFAYAHKEFPIKFSPFSLMFAIISVYHRMTWKSGTHRYVMYCEENSYCLPLTERERGKHSANIYFQCTGCYTSLHPHQSGRDENYVINSPPQVVADEGEGGVHDDSQGSPRQSSEGDLFEEDWTRPRETGHEKIYACECSYLYNYPDPELNTRIHLGHVGVDEEKHTSIQLSLSDLFSADISFLTL</sequence>
<feature type="region of interest" description="Disordered" evidence="1">
    <location>
        <begin position="161"/>
        <end position="193"/>
    </location>
</feature>
<keyword evidence="2" id="KW-0472">Membrane</keyword>
<accession>A0A834GR22</accession>
<keyword evidence="2" id="KW-0812">Transmembrane</keyword>
<evidence type="ECO:0000256" key="2">
    <source>
        <dbReference type="SAM" id="Phobius"/>
    </source>
</evidence>
<gene>
    <name evidence="3" type="ORF">RHSIM_Rhsim06G0025700</name>
</gene>
<protein>
    <submittedName>
        <fullName evidence="3">Uncharacterized protein</fullName>
    </submittedName>
</protein>
<dbReference type="OrthoDB" id="1836296at2759"/>
<keyword evidence="2" id="KW-1133">Transmembrane helix</keyword>
<feature type="transmembrane region" description="Helical" evidence="2">
    <location>
        <begin position="18"/>
        <end position="36"/>
    </location>
</feature>
<dbReference type="AlphaFoldDB" id="A0A834GR22"/>
<feature type="transmembrane region" description="Helical" evidence="2">
    <location>
        <begin position="48"/>
        <end position="73"/>
    </location>
</feature>
<dbReference type="Proteomes" id="UP000626092">
    <property type="component" value="Unassembled WGS sequence"/>
</dbReference>
<keyword evidence="4" id="KW-1185">Reference proteome</keyword>